<reference evidence="1 2" key="1">
    <citation type="submission" date="2024-01" db="EMBL/GenBank/DDBJ databases">
        <title>A draft genome for a cacao thread blight-causing isolate of Paramarasmius palmivorus.</title>
        <authorList>
            <person name="Baruah I.K."/>
            <person name="Bukari Y."/>
            <person name="Amoako-Attah I."/>
            <person name="Meinhardt L.W."/>
            <person name="Bailey B.A."/>
            <person name="Cohen S.P."/>
        </authorList>
    </citation>
    <scope>NUCLEOTIDE SEQUENCE [LARGE SCALE GENOMIC DNA]</scope>
    <source>
        <strain evidence="1 2">GH-12</strain>
    </source>
</reference>
<sequence length="593" mass="67993">MSDAPKDCNTGTLQRDLNVAVNAAQVLSLGLDTPYKAHFQTNNAPSSYEAQAIAVLLQNPRDNINLLDSHIEAMKNARDLIASFIDDHIPLLSPIRRVTDDVLNLVFHECLSDNIFPQQEVVPLTLSAVCRRWRVLVRDSPQLWSQIYVSIPALQIRSQWALEEFQLQLENIQKCLQMWLDRSGQVPLAITIRVADQRGYNGPEAAELLAMQCRIVQLLVPSAHRWRAISLAVPHYMKDVLSLVQVEQLKHFRQLELLPIFHLYDSPSASHFPIPESLFLPTSLVYLANHTDYPTPQCRWEHLADLHLSPQSYSGAQQSLLDTKIIPIIATASKTLKRCSIDIWLTKNHFVWTEIVFTKLEHFDITIHSNGLSLAEVMERLKQWDTYNRTPNLKHLSICHLSSHSEPEQSVWPEWPFFRWLGMQEQEKLGSIELHVKMTPTVAMQCFTSLGPRVRTLSLFVGPTETLSFLLHIFATVDPWENTVCPSLLHLVVGSSDIEDDELDHLILTFAERRRFSTDGVFVANLETLNVIRRFLPRQREIFMGRVEAMRKDGLNITWQYQDDRSTWVHAPETRLFNTWGVQAMVSPGMRTV</sequence>
<proteinExistence type="predicted"/>
<protein>
    <recommendedName>
        <fullName evidence="3">F-box domain-containing protein</fullName>
    </recommendedName>
</protein>
<dbReference type="Proteomes" id="UP001383192">
    <property type="component" value="Unassembled WGS sequence"/>
</dbReference>
<gene>
    <name evidence="1" type="ORF">VNI00_011181</name>
</gene>
<dbReference type="InterPro" id="IPR036047">
    <property type="entry name" value="F-box-like_dom_sf"/>
</dbReference>
<evidence type="ECO:0000313" key="2">
    <source>
        <dbReference type="Proteomes" id="UP001383192"/>
    </source>
</evidence>
<evidence type="ECO:0008006" key="3">
    <source>
        <dbReference type="Google" id="ProtNLM"/>
    </source>
</evidence>
<keyword evidence="2" id="KW-1185">Reference proteome</keyword>
<organism evidence="1 2">
    <name type="scientific">Paramarasmius palmivorus</name>
    <dbReference type="NCBI Taxonomy" id="297713"/>
    <lineage>
        <taxon>Eukaryota</taxon>
        <taxon>Fungi</taxon>
        <taxon>Dikarya</taxon>
        <taxon>Basidiomycota</taxon>
        <taxon>Agaricomycotina</taxon>
        <taxon>Agaricomycetes</taxon>
        <taxon>Agaricomycetidae</taxon>
        <taxon>Agaricales</taxon>
        <taxon>Marasmiineae</taxon>
        <taxon>Marasmiaceae</taxon>
        <taxon>Paramarasmius</taxon>
    </lineage>
</organism>
<evidence type="ECO:0000313" key="1">
    <source>
        <dbReference type="EMBL" id="KAK7037430.1"/>
    </source>
</evidence>
<dbReference type="AlphaFoldDB" id="A0AAW0CEZ1"/>
<name>A0AAW0CEZ1_9AGAR</name>
<accession>A0AAW0CEZ1</accession>
<comment type="caution">
    <text evidence="1">The sequence shown here is derived from an EMBL/GenBank/DDBJ whole genome shotgun (WGS) entry which is preliminary data.</text>
</comment>
<dbReference type="EMBL" id="JAYKXP010000047">
    <property type="protein sequence ID" value="KAK7037430.1"/>
    <property type="molecule type" value="Genomic_DNA"/>
</dbReference>
<dbReference type="SUPFAM" id="SSF81383">
    <property type="entry name" value="F-box domain"/>
    <property type="match status" value="1"/>
</dbReference>